<dbReference type="Gene3D" id="1.10.1660.10">
    <property type="match status" value="1"/>
</dbReference>
<name>A0AAT9HDL7_9ACTN</name>
<sequence>MTDDGTGPLTIGALARATGLSVRTIRYWSDEGALPRRPVPQAATGSTTPAPSPVWNWSAPCVNWASASTTYAGY</sequence>
<dbReference type="AlphaFoldDB" id="A0AAT9HDL7"/>
<gene>
    <name evidence="3" type="ORF">SHKM778_18340</name>
</gene>
<feature type="region of interest" description="Disordered" evidence="1">
    <location>
        <begin position="33"/>
        <end position="52"/>
    </location>
</feature>
<organism evidence="3">
    <name type="scientific">Streptomyces haneummycinicus</name>
    <dbReference type="NCBI Taxonomy" id="3074435"/>
    <lineage>
        <taxon>Bacteria</taxon>
        <taxon>Bacillati</taxon>
        <taxon>Actinomycetota</taxon>
        <taxon>Actinomycetes</taxon>
        <taxon>Kitasatosporales</taxon>
        <taxon>Streptomycetaceae</taxon>
        <taxon>Streptomyces</taxon>
    </lineage>
</organism>
<reference evidence="3" key="2">
    <citation type="submission" date="2024-07" db="EMBL/GenBank/DDBJ databases">
        <title>Streptomyces haneummycinica sp. nov., a new antibiotic-producing actinobacterium isolated from marine sediment.</title>
        <authorList>
            <person name="Uemura M."/>
            <person name="Hamada M."/>
            <person name="Hirano S."/>
            <person name="Kobayashi K."/>
            <person name="Ohshiro T."/>
            <person name="Kobayashi T."/>
            <person name="Terahara T."/>
        </authorList>
    </citation>
    <scope>NUCLEOTIDE SEQUENCE</scope>
    <source>
        <strain evidence="3">KM77-8</strain>
    </source>
</reference>
<protein>
    <recommendedName>
        <fullName evidence="2">HTH merR-type domain-containing protein</fullName>
    </recommendedName>
</protein>
<dbReference type="InterPro" id="IPR009061">
    <property type="entry name" value="DNA-bd_dom_put_sf"/>
</dbReference>
<dbReference type="CDD" id="cd00592">
    <property type="entry name" value="HTH_MerR-like"/>
    <property type="match status" value="1"/>
</dbReference>
<proteinExistence type="predicted"/>
<evidence type="ECO:0000259" key="2">
    <source>
        <dbReference type="Pfam" id="PF00376"/>
    </source>
</evidence>
<dbReference type="SUPFAM" id="SSF46955">
    <property type="entry name" value="Putative DNA-binding domain"/>
    <property type="match status" value="1"/>
</dbReference>
<dbReference type="GO" id="GO:0006355">
    <property type="term" value="P:regulation of DNA-templated transcription"/>
    <property type="evidence" value="ECO:0007669"/>
    <property type="project" value="InterPro"/>
</dbReference>
<reference evidence="3" key="1">
    <citation type="submission" date="2024-06" db="EMBL/GenBank/DDBJ databases">
        <authorList>
            <consortium name="consrtm"/>
            <person name="Uemura M."/>
            <person name="Terahara T."/>
        </authorList>
    </citation>
    <scope>NUCLEOTIDE SEQUENCE</scope>
    <source>
        <strain evidence="3">KM77-8</strain>
    </source>
</reference>
<dbReference type="InterPro" id="IPR000551">
    <property type="entry name" value="MerR-type_HTH_dom"/>
</dbReference>
<evidence type="ECO:0000313" key="3">
    <source>
        <dbReference type="EMBL" id="BFO15446.1"/>
    </source>
</evidence>
<accession>A0AAT9HDL7</accession>
<dbReference type="EMBL" id="AP035768">
    <property type="protein sequence ID" value="BFO15446.1"/>
    <property type="molecule type" value="Genomic_DNA"/>
</dbReference>
<dbReference type="Pfam" id="PF00376">
    <property type="entry name" value="MerR"/>
    <property type="match status" value="1"/>
</dbReference>
<dbReference type="GO" id="GO:0003677">
    <property type="term" value="F:DNA binding"/>
    <property type="evidence" value="ECO:0007669"/>
    <property type="project" value="InterPro"/>
</dbReference>
<evidence type="ECO:0000256" key="1">
    <source>
        <dbReference type="SAM" id="MobiDB-lite"/>
    </source>
</evidence>
<feature type="domain" description="HTH merR-type" evidence="2">
    <location>
        <begin position="10"/>
        <end position="36"/>
    </location>
</feature>